<organism evidence="3 4">
    <name type="scientific">candidate division TA06 bacterium</name>
    <dbReference type="NCBI Taxonomy" id="2250710"/>
    <lineage>
        <taxon>Bacteria</taxon>
        <taxon>Bacteria division TA06</taxon>
    </lineage>
</organism>
<accession>A0A933IBC3</accession>
<dbReference type="InterPro" id="IPR029063">
    <property type="entry name" value="SAM-dependent_MTases_sf"/>
</dbReference>
<keyword evidence="3" id="KW-0489">Methyltransferase</keyword>
<dbReference type="Pfam" id="PF13649">
    <property type="entry name" value="Methyltransf_25"/>
    <property type="match status" value="1"/>
</dbReference>
<protein>
    <submittedName>
        <fullName evidence="3">Class I SAM-dependent methyltransferase</fullName>
    </submittedName>
</protein>
<dbReference type="SUPFAM" id="SSF53335">
    <property type="entry name" value="S-adenosyl-L-methionine-dependent methyltransferases"/>
    <property type="match status" value="1"/>
</dbReference>
<gene>
    <name evidence="3" type="ORF">HY768_05695</name>
</gene>
<dbReference type="GO" id="GO:0008168">
    <property type="term" value="F:methyltransferase activity"/>
    <property type="evidence" value="ECO:0007669"/>
    <property type="project" value="UniProtKB-KW"/>
</dbReference>
<dbReference type="Gene3D" id="3.40.50.150">
    <property type="entry name" value="Vaccinia Virus protein VP39"/>
    <property type="match status" value="1"/>
</dbReference>
<dbReference type="InterPro" id="IPR041698">
    <property type="entry name" value="Methyltransf_25"/>
</dbReference>
<reference evidence="3" key="1">
    <citation type="submission" date="2020-07" db="EMBL/GenBank/DDBJ databases">
        <title>Huge and variable diversity of episymbiotic CPR bacteria and DPANN archaea in groundwater ecosystems.</title>
        <authorList>
            <person name="He C.Y."/>
            <person name="Keren R."/>
            <person name="Whittaker M."/>
            <person name="Farag I.F."/>
            <person name="Doudna J."/>
            <person name="Cate J.H.D."/>
            <person name="Banfield J.F."/>
        </authorList>
    </citation>
    <scope>NUCLEOTIDE SEQUENCE</scope>
    <source>
        <strain evidence="3">NC_groundwater_1520_Pr4_B-0.1um_53_5</strain>
    </source>
</reference>
<dbReference type="AlphaFoldDB" id="A0A933IBC3"/>
<evidence type="ECO:0000259" key="2">
    <source>
        <dbReference type="Pfam" id="PF13649"/>
    </source>
</evidence>
<dbReference type="CDD" id="cd02440">
    <property type="entry name" value="AdoMet_MTases"/>
    <property type="match status" value="1"/>
</dbReference>
<evidence type="ECO:0000313" key="4">
    <source>
        <dbReference type="Proteomes" id="UP000736328"/>
    </source>
</evidence>
<sequence length="254" mass="28658">MTENTSLPPYGQIAPIYDILMSEVDYKSWAEYILKLLERTGIKPGQSLLDLACGTGTMSLLLARAGYQVAGIDLSPEMLKVARQKSKEQNLALEYFQGDLRTFKAGSNYNVITCFFDGINYLLTSEDVAACFTSVYQTLAHGGAFIFDVNTIHALSRFWGNNTEMREDQGVISVWNNRYLPASNSSELTLTAFVPRGGLYEKLAERHTERAYPLEELKQALIKTGFFQVECFRQNSQEQPSEDTKRVTFLTRKP</sequence>
<evidence type="ECO:0000256" key="1">
    <source>
        <dbReference type="ARBA" id="ARBA00022679"/>
    </source>
</evidence>
<proteinExistence type="predicted"/>
<dbReference type="Proteomes" id="UP000736328">
    <property type="component" value="Unassembled WGS sequence"/>
</dbReference>
<dbReference type="GO" id="GO:0032259">
    <property type="term" value="P:methylation"/>
    <property type="evidence" value="ECO:0007669"/>
    <property type="project" value="UniProtKB-KW"/>
</dbReference>
<evidence type="ECO:0000313" key="3">
    <source>
        <dbReference type="EMBL" id="MBI4726702.1"/>
    </source>
</evidence>
<dbReference type="EMBL" id="JACQXR010000074">
    <property type="protein sequence ID" value="MBI4726702.1"/>
    <property type="molecule type" value="Genomic_DNA"/>
</dbReference>
<keyword evidence="1" id="KW-0808">Transferase</keyword>
<comment type="caution">
    <text evidence="3">The sequence shown here is derived from an EMBL/GenBank/DDBJ whole genome shotgun (WGS) entry which is preliminary data.</text>
</comment>
<dbReference type="Gene3D" id="2.20.25.110">
    <property type="entry name" value="S-adenosyl-L-methionine-dependent methyltransferases"/>
    <property type="match status" value="1"/>
</dbReference>
<feature type="domain" description="Methyltransferase" evidence="2">
    <location>
        <begin position="49"/>
        <end position="143"/>
    </location>
</feature>
<dbReference type="PANTHER" id="PTHR43861">
    <property type="entry name" value="TRANS-ACONITATE 2-METHYLTRANSFERASE-RELATED"/>
    <property type="match status" value="1"/>
</dbReference>
<name>A0A933IBC3_UNCT6</name>